<dbReference type="InterPro" id="IPR002938">
    <property type="entry name" value="FAD-bd"/>
</dbReference>
<evidence type="ECO:0000313" key="4">
    <source>
        <dbReference type="Proteomes" id="UP000246058"/>
    </source>
</evidence>
<dbReference type="PRINTS" id="PR00420">
    <property type="entry name" value="RNGMNOXGNASE"/>
</dbReference>
<evidence type="ECO:0000259" key="2">
    <source>
        <dbReference type="Pfam" id="PF01494"/>
    </source>
</evidence>
<sequence length="413" mass="44808">MDSRASVCIVGGGPAGMMAGLLLARAGLTVTVLEKHADFLRDFRGDTIHPSTLDLMDELGLGDAFRALPHRRVEMLAGVLGGRAYRIADFRRLPARNRFIALMPQWDFLDFLARAGRREPGFRLLMRTEATALVSADERVGGVRARGPEGEGMIAADLVLCADGRHSAMRAAAGLHPTVFGAPMDVLWFRLPRRPDEDEATAGHFGRGRIMVTLDRGTHWQCAYVVPKGGDAEIRERGLPALRRAIGALVPFLADRTAEIASWDDVKVLTVALDRLERWHRPGLLCIGDAAHAMSPLGGVGINLAIQDAVAAANLLAGPLRADTLTEFDLARVQARRMRPVRLTQGLQRLVQDRVIARVLGAAVTAPGPLRPPLALRLLDALPVLQRLPARVIGLGFRPEHVAEWARPQAAAP</sequence>
<evidence type="ECO:0000313" key="3">
    <source>
        <dbReference type="EMBL" id="AWN36439.1"/>
    </source>
</evidence>
<accession>A0A2U8VRN5</accession>
<dbReference type="PANTHER" id="PTHR43476">
    <property type="entry name" value="3-(3-HYDROXY-PHENYL)PROPIONATE/3-HYDROXYCINNAMIC ACID HYDROXYLASE"/>
    <property type="match status" value="1"/>
</dbReference>
<dbReference type="PANTHER" id="PTHR43476:SF5">
    <property type="entry name" value="FAD-DEPENDENT MONOOXYGENASE"/>
    <property type="match status" value="1"/>
</dbReference>
<dbReference type="EMBL" id="CP029551">
    <property type="protein sequence ID" value="AWN36439.1"/>
    <property type="molecule type" value="Genomic_DNA"/>
</dbReference>
<dbReference type="InterPro" id="IPR050631">
    <property type="entry name" value="PheA/TfdB_FAD_monoxygenase"/>
</dbReference>
<dbReference type="Gene3D" id="3.50.50.60">
    <property type="entry name" value="FAD/NAD(P)-binding domain"/>
    <property type="match status" value="2"/>
</dbReference>
<organism evidence="3 4">
    <name type="scientific">Methylobacterium radiodurans</name>
    <dbReference type="NCBI Taxonomy" id="2202828"/>
    <lineage>
        <taxon>Bacteria</taxon>
        <taxon>Pseudomonadati</taxon>
        <taxon>Pseudomonadota</taxon>
        <taxon>Alphaproteobacteria</taxon>
        <taxon>Hyphomicrobiales</taxon>
        <taxon>Methylobacteriaceae</taxon>
        <taxon>Methylobacterium</taxon>
    </lineage>
</organism>
<name>A0A2U8VRN5_9HYPH</name>
<proteinExistence type="predicted"/>
<protein>
    <recommendedName>
        <fullName evidence="2">FAD-binding domain-containing protein</fullName>
    </recommendedName>
</protein>
<dbReference type="KEGG" id="meti:DK427_12455"/>
<dbReference type="NCBIfam" id="NF004834">
    <property type="entry name" value="PRK06185.1-3"/>
    <property type="match status" value="1"/>
</dbReference>
<dbReference type="GO" id="GO:0016491">
    <property type="term" value="F:oxidoreductase activity"/>
    <property type="evidence" value="ECO:0007669"/>
    <property type="project" value="UniProtKB-KW"/>
</dbReference>
<feature type="domain" description="FAD-binding" evidence="2">
    <location>
        <begin position="5"/>
        <end position="321"/>
    </location>
</feature>
<dbReference type="NCBIfam" id="NF004833">
    <property type="entry name" value="PRK06185.1-1"/>
    <property type="match status" value="1"/>
</dbReference>
<dbReference type="Proteomes" id="UP000246058">
    <property type="component" value="Chromosome"/>
</dbReference>
<dbReference type="AlphaFoldDB" id="A0A2U8VRN5"/>
<dbReference type="RefSeq" id="WP_109951541.1">
    <property type="nucleotide sequence ID" value="NZ_CP029551.1"/>
</dbReference>
<dbReference type="GO" id="GO:0071949">
    <property type="term" value="F:FAD binding"/>
    <property type="evidence" value="ECO:0007669"/>
    <property type="project" value="InterPro"/>
</dbReference>
<dbReference type="InterPro" id="IPR036188">
    <property type="entry name" value="FAD/NAD-bd_sf"/>
</dbReference>
<keyword evidence="1" id="KW-0560">Oxidoreductase</keyword>
<dbReference type="SUPFAM" id="SSF51905">
    <property type="entry name" value="FAD/NAD(P)-binding domain"/>
    <property type="match status" value="1"/>
</dbReference>
<dbReference type="Pfam" id="PF01494">
    <property type="entry name" value="FAD_binding_3"/>
    <property type="match status" value="1"/>
</dbReference>
<reference evidence="3 4" key="1">
    <citation type="submission" date="2018-05" db="EMBL/GenBank/DDBJ databases">
        <title>Complete Genome Sequence of Methylobacterium sp. 17Sr1-43.</title>
        <authorList>
            <person name="Srinivasan S."/>
        </authorList>
    </citation>
    <scope>NUCLEOTIDE SEQUENCE [LARGE SCALE GENOMIC DNA]</scope>
    <source>
        <strain evidence="3 4">17Sr1-43</strain>
    </source>
</reference>
<evidence type="ECO:0000256" key="1">
    <source>
        <dbReference type="ARBA" id="ARBA00023002"/>
    </source>
</evidence>
<dbReference type="OrthoDB" id="9791689at2"/>
<keyword evidence="4" id="KW-1185">Reference proteome</keyword>
<gene>
    <name evidence="3" type="ORF">DK427_12455</name>
</gene>